<dbReference type="EMBL" id="VDMD01000006">
    <property type="protein sequence ID" value="TRM64912.1"/>
    <property type="molecule type" value="Genomic_DNA"/>
</dbReference>
<feature type="compositionally biased region" description="Basic and acidic residues" evidence="3">
    <location>
        <begin position="168"/>
        <end position="206"/>
    </location>
</feature>
<dbReference type="PANTHER" id="PTHR23236:SF11">
    <property type="entry name" value="EUKARYOTIC TRANSLATION INITIATION FACTOR 4H"/>
    <property type="match status" value="1"/>
</dbReference>
<name>A0A550CJB9_9AGAR</name>
<dbReference type="InterPro" id="IPR012677">
    <property type="entry name" value="Nucleotide-bd_a/b_plait_sf"/>
</dbReference>
<keyword evidence="6" id="KW-1185">Reference proteome</keyword>
<feature type="compositionally biased region" description="Low complexity" evidence="3">
    <location>
        <begin position="408"/>
        <end position="420"/>
    </location>
</feature>
<dbReference type="SMART" id="SM00360">
    <property type="entry name" value="RRM"/>
    <property type="match status" value="1"/>
</dbReference>
<dbReference type="InterPro" id="IPR035979">
    <property type="entry name" value="RBD_domain_sf"/>
</dbReference>
<evidence type="ECO:0000259" key="4">
    <source>
        <dbReference type="PROSITE" id="PS50102"/>
    </source>
</evidence>
<keyword evidence="1 2" id="KW-0694">RNA-binding</keyword>
<accession>A0A550CJB9</accession>
<feature type="compositionally biased region" description="Polar residues" evidence="3">
    <location>
        <begin position="421"/>
        <end position="445"/>
    </location>
</feature>
<dbReference type="PROSITE" id="PS50102">
    <property type="entry name" value="RRM"/>
    <property type="match status" value="1"/>
</dbReference>
<dbReference type="Proteomes" id="UP000320762">
    <property type="component" value="Unassembled WGS sequence"/>
</dbReference>
<evidence type="ECO:0000256" key="1">
    <source>
        <dbReference type="ARBA" id="ARBA00022884"/>
    </source>
</evidence>
<evidence type="ECO:0000256" key="2">
    <source>
        <dbReference type="PROSITE-ProRule" id="PRU00176"/>
    </source>
</evidence>
<dbReference type="SUPFAM" id="SSF54928">
    <property type="entry name" value="RNA-binding domain, RBD"/>
    <property type="match status" value="1"/>
</dbReference>
<dbReference type="GO" id="GO:0005730">
    <property type="term" value="C:nucleolus"/>
    <property type="evidence" value="ECO:0007669"/>
    <property type="project" value="TreeGrafter"/>
</dbReference>
<feature type="region of interest" description="Disordered" evidence="3">
    <location>
        <begin position="24"/>
        <end position="74"/>
    </location>
</feature>
<protein>
    <recommendedName>
        <fullName evidence="4">RRM domain-containing protein</fullName>
    </recommendedName>
</protein>
<evidence type="ECO:0000256" key="3">
    <source>
        <dbReference type="SAM" id="MobiDB-lite"/>
    </source>
</evidence>
<proteinExistence type="predicted"/>
<organism evidence="5 6">
    <name type="scientific">Schizophyllum amplum</name>
    <dbReference type="NCBI Taxonomy" id="97359"/>
    <lineage>
        <taxon>Eukaryota</taxon>
        <taxon>Fungi</taxon>
        <taxon>Dikarya</taxon>
        <taxon>Basidiomycota</taxon>
        <taxon>Agaricomycotina</taxon>
        <taxon>Agaricomycetes</taxon>
        <taxon>Agaricomycetidae</taxon>
        <taxon>Agaricales</taxon>
        <taxon>Schizophyllaceae</taxon>
        <taxon>Schizophyllum</taxon>
    </lineage>
</organism>
<sequence length="481" mass="52247">MPPKKKGQKIALSDFLADSATGSWADEMDSLPSAPAMRTEEELRNDRYRRDDFLSSRPDRGAAIQREEVPLPSQPPYTAFVGNLSFDLTEAELGEFFQPLKVKEVKVIRDRDGKAKGFGYIEFEDLDGLKEALARSGTSFANRTVRVSVAEPPKSDRPGGGFGGAFEDDSKFENPWRRERPPADTRGESRGDFRGDSRDPSARRFEAASAVADGVDEWRSARPRPSTSEQDPSRAPPKRSGFGFAEGSAGAADTEDSWSRGAKFRPSQPSTPADEHPPSRFGGGRRGDMGPPREVPDDSEWRRSSRPPRGSTSPNGSTPPTPQLARRKLDLLPRSESAVASPLSSPKSGTATPAPRAPTPSGLLSTPVDVTSREREVEQRVEKEREAIHTMSRTGSRQGAQRGAWDRSAPSSPKPASAQPFTRTTSSQGSTRAPSQANVRPTFSFASAAGGKPKEEGTPKEEEKEGQDEDKVTEKLGEVTI</sequence>
<comment type="caution">
    <text evidence="5">The sequence shown here is derived from an EMBL/GenBank/DDBJ whole genome shotgun (WGS) entry which is preliminary data.</text>
</comment>
<dbReference type="PANTHER" id="PTHR23236">
    <property type="entry name" value="EUKARYOTIC TRANSLATION INITIATION FACTOR 4B/4H"/>
    <property type="match status" value="1"/>
</dbReference>
<feature type="domain" description="RRM" evidence="4">
    <location>
        <begin position="77"/>
        <end position="152"/>
    </location>
</feature>
<dbReference type="Pfam" id="PF00076">
    <property type="entry name" value="RRM_1"/>
    <property type="match status" value="1"/>
</dbReference>
<feature type="compositionally biased region" description="Low complexity" evidence="3">
    <location>
        <begin position="240"/>
        <end position="252"/>
    </location>
</feature>
<feature type="compositionally biased region" description="Basic and acidic residues" evidence="3">
    <location>
        <begin position="294"/>
        <end position="303"/>
    </location>
</feature>
<feature type="compositionally biased region" description="Basic and acidic residues" evidence="3">
    <location>
        <begin position="38"/>
        <end position="69"/>
    </location>
</feature>
<reference evidence="5 6" key="1">
    <citation type="journal article" date="2019" name="New Phytol.">
        <title>Comparative genomics reveals unique wood-decay strategies and fruiting body development in the Schizophyllaceae.</title>
        <authorList>
            <person name="Almasi E."/>
            <person name="Sahu N."/>
            <person name="Krizsan K."/>
            <person name="Balint B."/>
            <person name="Kovacs G.M."/>
            <person name="Kiss B."/>
            <person name="Cseklye J."/>
            <person name="Drula E."/>
            <person name="Henrissat B."/>
            <person name="Nagy I."/>
            <person name="Chovatia M."/>
            <person name="Adam C."/>
            <person name="LaButti K."/>
            <person name="Lipzen A."/>
            <person name="Riley R."/>
            <person name="Grigoriev I.V."/>
            <person name="Nagy L.G."/>
        </authorList>
    </citation>
    <scope>NUCLEOTIDE SEQUENCE [LARGE SCALE GENOMIC DNA]</scope>
    <source>
        <strain evidence="5 6">NL-1724</strain>
    </source>
</reference>
<dbReference type="InterPro" id="IPR000504">
    <property type="entry name" value="RRM_dom"/>
</dbReference>
<dbReference type="GO" id="GO:0003723">
    <property type="term" value="F:RNA binding"/>
    <property type="evidence" value="ECO:0007669"/>
    <property type="project" value="UniProtKB-UniRule"/>
</dbReference>
<feature type="compositionally biased region" description="Basic and acidic residues" evidence="3">
    <location>
        <begin position="452"/>
        <end position="481"/>
    </location>
</feature>
<dbReference type="OrthoDB" id="48651at2759"/>
<evidence type="ECO:0000313" key="5">
    <source>
        <dbReference type="EMBL" id="TRM64912.1"/>
    </source>
</evidence>
<feature type="compositionally biased region" description="Low complexity" evidence="3">
    <location>
        <begin position="307"/>
        <end position="316"/>
    </location>
</feature>
<feature type="region of interest" description="Disordered" evidence="3">
    <location>
        <begin position="149"/>
        <end position="481"/>
    </location>
</feature>
<feature type="compositionally biased region" description="Basic and acidic residues" evidence="3">
    <location>
        <begin position="371"/>
        <end position="388"/>
    </location>
</feature>
<dbReference type="STRING" id="97359.A0A550CJB9"/>
<evidence type="ECO:0000313" key="6">
    <source>
        <dbReference type="Proteomes" id="UP000320762"/>
    </source>
</evidence>
<dbReference type="AlphaFoldDB" id="A0A550CJB9"/>
<dbReference type="Gene3D" id="3.30.70.330">
    <property type="match status" value="1"/>
</dbReference>
<gene>
    <name evidence="5" type="ORF">BD626DRAFT_490326</name>
</gene>